<dbReference type="EMBL" id="ABJB010241969">
    <property type="status" value="NOT_ANNOTATED_CDS"/>
    <property type="molecule type" value="Genomic_DNA"/>
</dbReference>
<feature type="region of interest" description="Disordered" evidence="1">
    <location>
        <begin position="22"/>
        <end position="81"/>
    </location>
</feature>
<dbReference type="EMBL" id="ABJB010502384">
    <property type="status" value="NOT_ANNOTATED_CDS"/>
    <property type="molecule type" value="Genomic_DNA"/>
</dbReference>
<dbReference type="InParanoid" id="B7Q574"/>
<evidence type="ECO:0000313" key="3">
    <source>
        <dbReference type="EnsemblMetazoa" id="ISCW021351-PA"/>
    </source>
</evidence>
<dbReference type="AlphaFoldDB" id="B7Q574"/>
<reference evidence="2 4" key="1">
    <citation type="submission" date="2008-03" db="EMBL/GenBank/DDBJ databases">
        <title>Annotation of Ixodes scapularis.</title>
        <authorList>
            <consortium name="Ixodes scapularis Genome Project Consortium"/>
            <person name="Caler E."/>
            <person name="Hannick L.I."/>
            <person name="Bidwell S."/>
            <person name="Joardar V."/>
            <person name="Thiagarajan M."/>
            <person name="Amedeo P."/>
            <person name="Galinsky K.J."/>
            <person name="Schobel S."/>
            <person name="Inman J."/>
            <person name="Hostetler J."/>
            <person name="Miller J."/>
            <person name="Hammond M."/>
            <person name="Megy K."/>
            <person name="Lawson D."/>
            <person name="Kodira C."/>
            <person name="Sutton G."/>
            <person name="Meyer J."/>
            <person name="Hill C.A."/>
            <person name="Birren B."/>
            <person name="Nene V."/>
            <person name="Collins F."/>
            <person name="Alarcon-Chaidez F."/>
            <person name="Wikel S."/>
            <person name="Strausberg R."/>
        </authorList>
    </citation>
    <scope>NUCLEOTIDE SEQUENCE [LARGE SCALE GENOMIC DNA]</scope>
    <source>
        <strain evidence="4">Wikel</strain>
        <strain evidence="2">Wikel colony</strain>
    </source>
</reference>
<name>B7Q574_IXOSC</name>
<reference evidence="3" key="2">
    <citation type="submission" date="2020-05" db="UniProtKB">
        <authorList>
            <consortium name="EnsemblMetazoa"/>
        </authorList>
    </citation>
    <scope>IDENTIFICATION</scope>
    <source>
        <strain evidence="3">wikel</strain>
    </source>
</reference>
<dbReference type="STRING" id="6945.B7Q574"/>
<dbReference type="Proteomes" id="UP000001555">
    <property type="component" value="Unassembled WGS sequence"/>
</dbReference>
<dbReference type="OrthoDB" id="6020087at2759"/>
<dbReference type="EMBL" id="ABJB010854866">
    <property type="status" value="NOT_ANNOTATED_CDS"/>
    <property type="molecule type" value="Genomic_DNA"/>
</dbReference>
<sequence length="453" mass="48206">MASSVNNVIEDRVKRCKNGTCVKRNSRTDNASDALATKGSHLKKREQHSCRNFPGLPPPSRAFRSSLDSETSPSEDGDVIETAAAPTVDDCDMESRQATETMKQPVPSVDPLASALPHGAKVDALLAVEDSAKPLLNLKNGDVRLNGVMPQAEVVMNCVAPSSPAKEVRQADKQTDAKKMASKSTPVKAASKPDSKSDSKSDFSKAASKPDRADKVSAGVEIPSSNCRDGEKKHRSHKSDSQASKSGPKEKTKHSEPPDKKQKLGNDSGTKYLAAPKESAVKHKVLAASTVATVSAAPSVATAATPPATSPSKGGTSSGGGVCSRCKRRCAVQRNVGVQCKKDRHGAPSSAPSFALGPWSQVPRLLPSSEFGHLRLGRFVRREVHPNGGASVLHLYWDEIAHLEAADLNRLAKDFLKVRATLPVLFVPRLLRSSEGLPTPAEERTPLSPLRVP</sequence>
<feature type="region of interest" description="Disordered" evidence="1">
    <location>
        <begin position="163"/>
        <end position="270"/>
    </location>
</feature>
<dbReference type="EnsemblMetazoa" id="ISCW021351-RA">
    <property type="protein sequence ID" value="ISCW021351-PA"/>
    <property type="gene ID" value="ISCW021351"/>
</dbReference>
<keyword evidence="4" id="KW-1185">Reference proteome</keyword>
<proteinExistence type="predicted"/>
<accession>B7Q574</accession>
<dbReference type="VEuPathDB" id="VectorBase:ISCW021351"/>
<dbReference type="EMBL" id="DS860059">
    <property type="protein sequence ID" value="EEC13996.1"/>
    <property type="molecule type" value="Genomic_DNA"/>
</dbReference>
<dbReference type="PaxDb" id="6945-B7Q574"/>
<dbReference type="EMBL" id="ABJB010260153">
    <property type="status" value="NOT_ANNOTATED_CDS"/>
    <property type="molecule type" value="Genomic_DNA"/>
</dbReference>
<evidence type="ECO:0000313" key="4">
    <source>
        <dbReference type="Proteomes" id="UP000001555"/>
    </source>
</evidence>
<dbReference type="VEuPathDB" id="VectorBase:ISCP_014632"/>
<evidence type="ECO:0000256" key="1">
    <source>
        <dbReference type="SAM" id="MobiDB-lite"/>
    </source>
</evidence>
<feature type="region of interest" description="Disordered" evidence="1">
    <location>
        <begin position="296"/>
        <end position="322"/>
    </location>
</feature>
<feature type="compositionally biased region" description="Basic and acidic residues" evidence="1">
    <location>
        <begin position="166"/>
        <end position="179"/>
    </location>
</feature>
<evidence type="ECO:0000313" key="2">
    <source>
        <dbReference type="EMBL" id="EEC13996.1"/>
    </source>
</evidence>
<dbReference type="VEuPathDB" id="VectorBase:ISCI021351"/>
<protein>
    <submittedName>
        <fullName evidence="2 3">Uncharacterized protein</fullName>
    </submittedName>
</protein>
<gene>
    <name evidence="3" type="primary">8036078</name>
    <name evidence="2" type="ORF">IscW_ISCW021351</name>
</gene>
<feature type="compositionally biased region" description="Low complexity" evidence="1">
    <location>
        <begin position="296"/>
        <end position="315"/>
    </location>
</feature>
<feature type="compositionally biased region" description="Basic and acidic residues" evidence="1">
    <location>
        <begin position="191"/>
        <end position="215"/>
    </location>
</feature>
<dbReference type="EMBL" id="ABJB010752739">
    <property type="status" value="NOT_ANNOTATED_CDS"/>
    <property type="molecule type" value="Genomic_DNA"/>
</dbReference>
<feature type="compositionally biased region" description="Basic and acidic residues" evidence="1">
    <location>
        <begin position="247"/>
        <end position="264"/>
    </location>
</feature>
<organism>
    <name type="scientific">Ixodes scapularis</name>
    <name type="common">Black-legged tick</name>
    <name type="synonym">Deer tick</name>
    <dbReference type="NCBI Taxonomy" id="6945"/>
    <lineage>
        <taxon>Eukaryota</taxon>
        <taxon>Metazoa</taxon>
        <taxon>Ecdysozoa</taxon>
        <taxon>Arthropoda</taxon>
        <taxon>Chelicerata</taxon>
        <taxon>Arachnida</taxon>
        <taxon>Acari</taxon>
        <taxon>Parasitiformes</taxon>
        <taxon>Ixodida</taxon>
        <taxon>Ixodoidea</taxon>
        <taxon>Ixodidae</taxon>
        <taxon>Ixodinae</taxon>
        <taxon>Ixodes</taxon>
    </lineage>
</organism>
<dbReference type="HOGENOM" id="CLU_604517_0_0_1"/>